<sequence length="243" mass="25779">MSVQRLDPVSDAAEVRDATAALFEAASALAPDAVTGPSLLPGWTRGHVMTHLARNSDALVNLLTWARTGEERAMYVSEEARNKDIEDGASRPLPEQLADLRRGADALAEAMDAMPPQAWAAQVRTRHGGVRPAAQIPMMRLRELHLHLVDLDVGRTCADLPAGFVARDLAALADGLSGREGIPAVRLRCTDSGETWNIGNADEPELTVSGPAGALLAWVTGRSRGEDLTADPQAPLPVLPPLG</sequence>
<gene>
    <name evidence="3" type="ORF">K7472_21580</name>
</gene>
<dbReference type="InterPro" id="IPR036527">
    <property type="entry name" value="SCP2_sterol-bd_dom_sf"/>
</dbReference>
<dbReference type="Proteomes" id="UP001198565">
    <property type="component" value="Unassembled WGS sequence"/>
</dbReference>
<dbReference type="InterPro" id="IPR024344">
    <property type="entry name" value="MDMPI_metal-binding"/>
</dbReference>
<dbReference type="InterPro" id="IPR010872">
    <property type="entry name" value="MDMPI_C-term_domain"/>
</dbReference>
<reference evidence="3 4" key="1">
    <citation type="submission" date="2021-08" db="EMBL/GenBank/DDBJ databases">
        <title>Streptomyces sp. PTM05 isolated from lichen.</title>
        <authorList>
            <person name="Somphong A."/>
            <person name="Phongsopitanun W."/>
            <person name="Tanasupawat S."/>
        </authorList>
    </citation>
    <scope>NUCLEOTIDE SEQUENCE [LARGE SCALE GENOMIC DNA]</scope>
    <source>
        <strain evidence="3 4">Ptm05</strain>
    </source>
</reference>
<feature type="domain" description="Mycothiol-dependent maleylpyruvate isomerase metal-binding" evidence="2">
    <location>
        <begin position="15"/>
        <end position="151"/>
    </location>
</feature>
<dbReference type="InterPro" id="IPR017517">
    <property type="entry name" value="Maleyloyr_isom"/>
</dbReference>
<keyword evidence="3" id="KW-0413">Isomerase</keyword>
<accession>A0ABS7QW14</accession>
<dbReference type="Gene3D" id="3.30.1050.20">
    <property type="match status" value="1"/>
</dbReference>
<evidence type="ECO:0000259" key="2">
    <source>
        <dbReference type="Pfam" id="PF11716"/>
    </source>
</evidence>
<dbReference type="Gene3D" id="1.20.120.450">
    <property type="entry name" value="dinb family like domain"/>
    <property type="match status" value="1"/>
</dbReference>
<dbReference type="Pfam" id="PF11716">
    <property type="entry name" value="MDMPI_N"/>
    <property type="match status" value="1"/>
</dbReference>
<dbReference type="SUPFAM" id="SSF109854">
    <property type="entry name" value="DinB/YfiT-like putative metalloenzymes"/>
    <property type="match status" value="1"/>
</dbReference>
<name>A0ABS7QW14_9ACTN</name>
<dbReference type="SUPFAM" id="SSF55718">
    <property type="entry name" value="SCP-like"/>
    <property type="match status" value="1"/>
</dbReference>
<dbReference type="Pfam" id="PF07398">
    <property type="entry name" value="MDMPI_C"/>
    <property type="match status" value="1"/>
</dbReference>
<organism evidence="3 4">
    <name type="scientific">Streptantibioticus parmotrematis</name>
    <dbReference type="NCBI Taxonomy" id="2873249"/>
    <lineage>
        <taxon>Bacteria</taxon>
        <taxon>Bacillati</taxon>
        <taxon>Actinomycetota</taxon>
        <taxon>Actinomycetes</taxon>
        <taxon>Kitasatosporales</taxon>
        <taxon>Streptomycetaceae</taxon>
        <taxon>Streptantibioticus</taxon>
    </lineage>
</organism>
<keyword evidence="4" id="KW-1185">Reference proteome</keyword>
<protein>
    <submittedName>
        <fullName evidence="3">Maleylpyruvate isomerase family mycothiol-dependent enzyme</fullName>
    </submittedName>
</protein>
<evidence type="ECO:0000313" key="4">
    <source>
        <dbReference type="Proteomes" id="UP001198565"/>
    </source>
</evidence>
<dbReference type="InterPro" id="IPR034660">
    <property type="entry name" value="DinB/YfiT-like"/>
</dbReference>
<dbReference type="GO" id="GO:0016853">
    <property type="term" value="F:isomerase activity"/>
    <property type="evidence" value="ECO:0007669"/>
    <property type="project" value="UniProtKB-KW"/>
</dbReference>
<dbReference type="EMBL" id="JAINVZ010000016">
    <property type="protein sequence ID" value="MBY8887408.1"/>
    <property type="molecule type" value="Genomic_DNA"/>
</dbReference>
<evidence type="ECO:0000313" key="3">
    <source>
        <dbReference type="EMBL" id="MBY8887408.1"/>
    </source>
</evidence>
<comment type="caution">
    <text evidence="3">The sequence shown here is derived from an EMBL/GenBank/DDBJ whole genome shotgun (WGS) entry which is preliminary data.</text>
</comment>
<proteinExistence type="predicted"/>
<evidence type="ECO:0000259" key="1">
    <source>
        <dbReference type="Pfam" id="PF07398"/>
    </source>
</evidence>
<dbReference type="NCBIfam" id="TIGR03083">
    <property type="entry name" value="maleylpyruvate isomerase family mycothiol-dependent enzyme"/>
    <property type="match status" value="1"/>
</dbReference>
<feature type="domain" description="MDMPI C-terminal" evidence="1">
    <location>
        <begin position="159"/>
        <end position="240"/>
    </location>
</feature>